<comment type="caution">
    <text evidence="1">The sequence shown here is derived from an EMBL/GenBank/DDBJ whole genome shotgun (WGS) entry which is preliminary data.</text>
</comment>
<protein>
    <submittedName>
        <fullName evidence="1">Uncharacterized protein</fullName>
    </submittedName>
</protein>
<organism evidence="1 2">
    <name type="scientific">Pistacia integerrima</name>
    <dbReference type="NCBI Taxonomy" id="434235"/>
    <lineage>
        <taxon>Eukaryota</taxon>
        <taxon>Viridiplantae</taxon>
        <taxon>Streptophyta</taxon>
        <taxon>Embryophyta</taxon>
        <taxon>Tracheophyta</taxon>
        <taxon>Spermatophyta</taxon>
        <taxon>Magnoliopsida</taxon>
        <taxon>eudicotyledons</taxon>
        <taxon>Gunneridae</taxon>
        <taxon>Pentapetalae</taxon>
        <taxon>rosids</taxon>
        <taxon>malvids</taxon>
        <taxon>Sapindales</taxon>
        <taxon>Anacardiaceae</taxon>
        <taxon>Pistacia</taxon>
    </lineage>
</organism>
<evidence type="ECO:0000313" key="1">
    <source>
        <dbReference type="EMBL" id="KAJ0042253.1"/>
    </source>
</evidence>
<gene>
    <name evidence="1" type="ORF">Pint_17497</name>
</gene>
<accession>A0ACC0YUF3</accession>
<keyword evidence="2" id="KW-1185">Reference proteome</keyword>
<sequence>MANRIFYNFLTSDNPRLTKRQTRHPHQHTQLSPPPPSPTFATHLFQCLYCPRKFYSPQALGGHQNVHKREQATRRNLNYPSINIAVNKRSLVLV</sequence>
<reference evidence="2" key="1">
    <citation type="journal article" date="2023" name="G3 (Bethesda)">
        <title>Genome assembly and association tests identify interacting loci associated with vigor, precocity, and sex in interspecific pistachio rootstocks.</title>
        <authorList>
            <person name="Palmer W."/>
            <person name="Jacygrad E."/>
            <person name="Sagayaradj S."/>
            <person name="Cavanaugh K."/>
            <person name="Han R."/>
            <person name="Bertier L."/>
            <person name="Beede B."/>
            <person name="Kafkas S."/>
            <person name="Golino D."/>
            <person name="Preece J."/>
            <person name="Michelmore R."/>
        </authorList>
    </citation>
    <scope>NUCLEOTIDE SEQUENCE [LARGE SCALE GENOMIC DNA]</scope>
</reference>
<dbReference type="EMBL" id="CM047739">
    <property type="protein sequence ID" value="KAJ0042253.1"/>
    <property type="molecule type" value="Genomic_DNA"/>
</dbReference>
<dbReference type="Proteomes" id="UP001163603">
    <property type="component" value="Chromosome 4"/>
</dbReference>
<evidence type="ECO:0000313" key="2">
    <source>
        <dbReference type="Proteomes" id="UP001163603"/>
    </source>
</evidence>
<proteinExistence type="predicted"/>
<name>A0ACC0YUF3_9ROSI</name>